<evidence type="ECO:0000256" key="7">
    <source>
        <dbReference type="ARBA" id="ARBA00023163"/>
    </source>
</evidence>
<protein>
    <submittedName>
        <fullName evidence="11">Cysteine and serine rich nuclear protein 1</fullName>
    </submittedName>
</protein>
<keyword evidence="6" id="KW-0010">Activator</keyword>
<dbReference type="PANTHER" id="PTHR13580:SF10">
    <property type="entry name" value="CYSTEINE_SERINE-RICH NUCLEAR PROTEIN 1"/>
    <property type="match status" value="1"/>
</dbReference>
<keyword evidence="8" id="KW-0539">Nucleus</keyword>
<dbReference type="GO" id="GO:0005634">
    <property type="term" value="C:nucleus"/>
    <property type="evidence" value="ECO:0007669"/>
    <property type="project" value="UniProtKB-SubCell"/>
</dbReference>
<evidence type="ECO:0000256" key="2">
    <source>
        <dbReference type="ARBA" id="ARBA00008548"/>
    </source>
</evidence>
<keyword evidence="4" id="KW-0805">Transcription regulation</keyword>
<comment type="similarity">
    <text evidence="2">Belongs to the AXUD1 family.</text>
</comment>
<proteinExistence type="inferred from homology"/>
<evidence type="ECO:0000256" key="9">
    <source>
        <dbReference type="SAM" id="MobiDB-lite"/>
    </source>
</evidence>
<dbReference type="PANTHER" id="PTHR13580">
    <property type="entry name" value="TGF-BETA INDUCED APOPTOSIS PROTEIN"/>
    <property type="match status" value="1"/>
</dbReference>
<dbReference type="Proteomes" id="UP000694559">
    <property type="component" value="Unplaced"/>
</dbReference>
<keyword evidence="5" id="KW-0238">DNA-binding</keyword>
<dbReference type="InterPro" id="IPR023260">
    <property type="entry name" value="Cys/Ser-rich_nuc_prot"/>
</dbReference>
<gene>
    <name evidence="11" type="primary">CSRNP1</name>
</gene>
<sequence length="522" mass="59141">MSILKKDKRQKRNSVNFGRVTVFYFPRCQGFGTVPSDGDCTLGMAEKHGFAQEFTMSEFCEQQKIVRHEKMKDKLKEEKLEAIKVKVRIFSFAKLGVREGDMTIDDISVDDVDLSSMDQKKTCVLQPYTTNERCALLESFGVNQVDKEEKWQLETIRLSREKCGCDCQEFCDPETCSCSLEGIKCQMDYTSFPCGCTKDGCGNIEGRIEFDEDRVHKHYLHTRMRLQLKQNQRNDDGILESELPFEDDLHPFAYPASYEEVDVSPMAVLFSTTLQTVSENSCSSNMTDSSASTNQNVDLEELFETNPDSQSDMDDNSLAQILHFCNSDEEENINCIDHCQDNLSPFHSTDFFSMDVENECATNPVEEISFDSSFGYLTNINECLDDNANQGPSSALEEISSEQGEEGASYSPSSFEEQGSKSYMDLSFSSDSFDFFQPCPDDYNLGPLYNSLREYENVDNFTDLPLQLPNIPALAQPEDQNNCFLESWIELPESISEAPAPFSDNQLLEDAINSSLEETMKL</sequence>
<dbReference type="InterPro" id="IPR031972">
    <property type="entry name" value="CSRNP_N"/>
</dbReference>
<dbReference type="GO" id="GO:0043565">
    <property type="term" value="F:sequence-specific DNA binding"/>
    <property type="evidence" value="ECO:0007669"/>
    <property type="project" value="TreeGrafter"/>
</dbReference>
<keyword evidence="12" id="KW-1185">Reference proteome</keyword>
<dbReference type="OrthoDB" id="5946974at2759"/>
<evidence type="ECO:0000256" key="4">
    <source>
        <dbReference type="ARBA" id="ARBA00023015"/>
    </source>
</evidence>
<feature type="region of interest" description="Disordered" evidence="9">
    <location>
        <begin position="388"/>
        <end position="418"/>
    </location>
</feature>
<keyword evidence="3" id="KW-0053">Apoptosis</keyword>
<evidence type="ECO:0000313" key="11">
    <source>
        <dbReference type="Ensembl" id="ENSNNAP00000017331.1"/>
    </source>
</evidence>
<dbReference type="Pfam" id="PF16019">
    <property type="entry name" value="CSRNP_N"/>
    <property type="match status" value="1"/>
</dbReference>
<keyword evidence="7" id="KW-0804">Transcription</keyword>
<evidence type="ECO:0000256" key="5">
    <source>
        <dbReference type="ARBA" id="ARBA00023125"/>
    </source>
</evidence>
<dbReference type="Ensembl" id="ENSNNAT00000018203.1">
    <property type="protein sequence ID" value="ENSNNAP00000017331.1"/>
    <property type="gene ID" value="ENSNNAG00000011579.1"/>
</dbReference>
<reference evidence="11" key="1">
    <citation type="submission" date="2025-08" db="UniProtKB">
        <authorList>
            <consortium name="Ensembl"/>
        </authorList>
    </citation>
    <scope>IDENTIFICATION</scope>
</reference>
<comment type="subcellular location">
    <subcellularLocation>
        <location evidence="1">Nucleus</location>
    </subcellularLocation>
</comment>
<dbReference type="GO" id="GO:0006915">
    <property type="term" value="P:apoptotic process"/>
    <property type="evidence" value="ECO:0007669"/>
    <property type="project" value="UniProtKB-KW"/>
</dbReference>
<dbReference type="AlphaFoldDB" id="A0A8C6XNT6"/>
<evidence type="ECO:0000256" key="8">
    <source>
        <dbReference type="ARBA" id="ARBA00023242"/>
    </source>
</evidence>
<reference evidence="11" key="2">
    <citation type="submission" date="2025-09" db="UniProtKB">
        <authorList>
            <consortium name="Ensembl"/>
        </authorList>
    </citation>
    <scope>IDENTIFICATION</scope>
</reference>
<evidence type="ECO:0000256" key="6">
    <source>
        <dbReference type="ARBA" id="ARBA00023159"/>
    </source>
</evidence>
<dbReference type="GO" id="GO:0000981">
    <property type="term" value="F:DNA-binding transcription factor activity, RNA polymerase II-specific"/>
    <property type="evidence" value="ECO:0007669"/>
    <property type="project" value="TreeGrafter"/>
</dbReference>
<evidence type="ECO:0000313" key="12">
    <source>
        <dbReference type="Proteomes" id="UP000694559"/>
    </source>
</evidence>
<evidence type="ECO:0000259" key="10">
    <source>
        <dbReference type="Pfam" id="PF16019"/>
    </source>
</evidence>
<evidence type="ECO:0000256" key="1">
    <source>
        <dbReference type="ARBA" id="ARBA00004123"/>
    </source>
</evidence>
<dbReference type="GeneTree" id="ENSGT00950000183072"/>
<feature type="domain" description="Cysteine/serine-rich nuclear protein N-terminal" evidence="10">
    <location>
        <begin position="11"/>
        <end position="229"/>
    </location>
</feature>
<dbReference type="PRINTS" id="PR02031">
    <property type="entry name" value="CYSSERRICHNP"/>
</dbReference>
<name>A0A8C6XNT6_NAJNA</name>
<organism evidence="11 12">
    <name type="scientific">Naja naja</name>
    <name type="common">Indian cobra</name>
    <dbReference type="NCBI Taxonomy" id="35670"/>
    <lineage>
        <taxon>Eukaryota</taxon>
        <taxon>Metazoa</taxon>
        <taxon>Chordata</taxon>
        <taxon>Craniata</taxon>
        <taxon>Vertebrata</taxon>
        <taxon>Euteleostomi</taxon>
        <taxon>Lepidosauria</taxon>
        <taxon>Squamata</taxon>
        <taxon>Bifurcata</taxon>
        <taxon>Unidentata</taxon>
        <taxon>Episquamata</taxon>
        <taxon>Toxicofera</taxon>
        <taxon>Serpentes</taxon>
        <taxon>Colubroidea</taxon>
        <taxon>Elapidae</taxon>
        <taxon>Elapinae</taxon>
        <taxon>Naja</taxon>
    </lineage>
</organism>
<evidence type="ECO:0000256" key="3">
    <source>
        <dbReference type="ARBA" id="ARBA00022703"/>
    </source>
</evidence>
<accession>A0A8C6XNT6</accession>